<keyword evidence="1" id="KW-1133">Transmembrane helix</keyword>
<protein>
    <recommendedName>
        <fullName evidence="3">DUF4203 domain-containing protein</fullName>
    </recommendedName>
</protein>
<dbReference type="EMBL" id="DSZY01000035">
    <property type="protein sequence ID" value="HGU41095.1"/>
    <property type="molecule type" value="Genomic_DNA"/>
</dbReference>
<keyword evidence="1" id="KW-0472">Membrane</keyword>
<feature type="transmembrane region" description="Helical" evidence="1">
    <location>
        <begin position="83"/>
        <end position="101"/>
    </location>
</feature>
<sequence>MNNGVELRFFEALEETLRQAVQTNWLIVLIMAVVIYLLPGDLEMLTIVGTGFVLGTTTVFPIISEILTSLLPEGSWLHRSLTAHTFWWLLIVGIICAALLYSLYKSMVFLAGLLAGTLLTYHFFSTFGQIGFETRDIIILGLVAGILMGILAVRKSSIFVGLVGLALASFVLSYIFIENFLNKIFVPSQTVRQIILVGMSLVLLFLRFSTWRKK</sequence>
<evidence type="ECO:0000256" key="1">
    <source>
        <dbReference type="SAM" id="Phobius"/>
    </source>
</evidence>
<proteinExistence type="predicted"/>
<organism evidence="2">
    <name type="scientific">Fervidobacterium thailandense</name>
    <dbReference type="NCBI Taxonomy" id="1008305"/>
    <lineage>
        <taxon>Bacteria</taxon>
        <taxon>Thermotogati</taxon>
        <taxon>Thermotogota</taxon>
        <taxon>Thermotogae</taxon>
        <taxon>Thermotogales</taxon>
        <taxon>Fervidobacteriaceae</taxon>
        <taxon>Fervidobacterium</taxon>
    </lineage>
</organism>
<keyword evidence="1" id="KW-0812">Transmembrane</keyword>
<feature type="transmembrane region" description="Helical" evidence="1">
    <location>
        <begin position="108"/>
        <end position="125"/>
    </location>
</feature>
<feature type="transmembrane region" description="Helical" evidence="1">
    <location>
        <begin position="137"/>
        <end position="153"/>
    </location>
</feature>
<accession>A0A7C4RX41</accession>
<feature type="transmembrane region" description="Helical" evidence="1">
    <location>
        <begin position="158"/>
        <end position="177"/>
    </location>
</feature>
<evidence type="ECO:0000313" key="2">
    <source>
        <dbReference type="EMBL" id="HGU41095.1"/>
    </source>
</evidence>
<feature type="transmembrane region" description="Helical" evidence="1">
    <location>
        <begin position="20"/>
        <end position="38"/>
    </location>
</feature>
<comment type="caution">
    <text evidence="2">The sequence shown here is derived from an EMBL/GenBank/DDBJ whole genome shotgun (WGS) entry which is preliminary data.</text>
</comment>
<name>A0A7C4RX41_9BACT</name>
<feature type="transmembrane region" description="Helical" evidence="1">
    <location>
        <begin position="45"/>
        <end position="63"/>
    </location>
</feature>
<dbReference type="AlphaFoldDB" id="A0A7C4RX41"/>
<feature type="transmembrane region" description="Helical" evidence="1">
    <location>
        <begin position="189"/>
        <end position="208"/>
    </location>
</feature>
<gene>
    <name evidence="2" type="ORF">ENT77_07855</name>
</gene>
<evidence type="ECO:0008006" key="3">
    <source>
        <dbReference type="Google" id="ProtNLM"/>
    </source>
</evidence>
<reference evidence="2" key="1">
    <citation type="journal article" date="2020" name="mSystems">
        <title>Genome- and Community-Level Interaction Insights into Carbon Utilization and Element Cycling Functions of Hydrothermarchaeota in Hydrothermal Sediment.</title>
        <authorList>
            <person name="Zhou Z."/>
            <person name="Liu Y."/>
            <person name="Xu W."/>
            <person name="Pan J."/>
            <person name="Luo Z.H."/>
            <person name="Li M."/>
        </authorList>
    </citation>
    <scope>NUCLEOTIDE SEQUENCE [LARGE SCALE GENOMIC DNA]</scope>
    <source>
        <strain evidence="2">SpSt-609</strain>
    </source>
</reference>